<dbReference type="AlphaFoldDB" id="A0A8K0ISE8"/>
<dbReference type="InterPro" id="IPR037104">
    <property type="entry name" value="Annexin_sf"/>
</dbReference>
<dbReference type="GO" id="GO:0005544">
    <property type="term" value="F:calcium-dependent phospholipid binding"/>
    <property type="evidence" value="ECO:0007669"/>
    <property type="project" value="InterPro"/>
</dbReference>
<name>A0A8K0ISE8_COCNU</name>
<evidence type="ECO:0000313" key="9">
    <source>
        <dbReference type="Proteomes" id="UP000797356"/>
    </source>
</evidence>
<dbReference type="PANTHER" id="PTHR13315">
    <property type="entry name" value="METALLO PHOSPHOESTERASE RELATED"/>
    <property type="match status" value="1"/>
</dbReference>
<dbReference type="GO" id="GO:0016787">
    <property type="term" value="F:hydrolase activity"/>
    <property type="evidence" value="ECO:0007669"/>
    <property type="project" value="UniProtKB-KW"/>
</dbReference>
<organism evidence="8 9">
    <name type="scientific">Cocos nucifera</name>
    <name type="common">Coconut palm</name>
    <dbReference type="NCBI Taxonomy" id="13894"/>
    <lineage>
        <taxon>Eukaryota</taxon>
        <taxon>Viridiplantae</taxon>
        <taxon>Streptophyta</taxon>
        <taxon>Embryophyta</taxon>
        <taxon>Tracheophyta</taxon>
        <taxon>Spermatophyta</taxon>
        <taxon>Magnoliopsida</taxon>
        <taxon>Liliopsida</taxon>
        <taxon>Arecaceae</taxon>
        <taxon>Arecoideae</taxon>
        <taxon>Cocoseae</taxon>
        <taxon>Attaleinae</taxon>
        <taxon>Cocos</taxon>
    </lineage>
</organism>
<evidence type="ECO:0000256" key="3">
    <source>
        <dbReference type="ARBA" id="ARBA00022801"/>
    </source>
</evidence>
<evidence type="ECO:0000256" key="2">
    <source>
        <dbReference type="ARBA" id="ARBA00022723"/>
    </source>
</evidence>
<keyword evidence="5" id="KW-0464">Manganese</keyword>
<proteinExistence type="predicted"/>
<protein>
    <submittedName>
        <fullName evidence="8">Putative metallophosphoesterase 1</fullName>
    </submittedName>
</protein>
<comment type="cofactor">
    <cofactor evidence="1">
        <name>Mn(2+)</name>
        <dbReference type="ChEBI" id="CHEBI:29035"/>
    </cofactor>
</comment>
<dbReference type="InterPro" id="IPR029052">
    <property type="entry name" value="Metallo-depent_PP-like"/>
</dbReference>
<evidence type="ECO:0000256" key="5">
    <source>
        <dbReference type="ARBA" id="ARBA00023211"/>
    </source>
</evidence>
<dbReference type="GO" id="GO:0005509">
    <property type="term" value="F:calcium ion binding"/>
    <property type="evidence" value="ECO:0007669"/>
    <property type="project" value="InterPro"/>
</dbReference>
<sequence length="498" mass="55137">MAAWRAALPLLLVAALVTVEDMISAPSCEISGHADGDSSHPDDLKVMMVADLLLQGSDAGFADVYFWDLFRSKFFKKSYERFKPDMLLVLGDISARGSELTKSKWSTVLQQFESMLGPFAGLPLHIVLGDRDVGTCNSNNALRVGVEKAIERESVDLRTQMKDATSEATVPDAERASFSFTSLRDNDMASGSGPVVLLHFPLHRKTRSNSGMIKVVEENLWHYTSEDLRSSEERDMDLGPYEFKHTLPLNATEYIFQALKPRIVFSAHAHSFCDHAHSDGTREVTIPAMTWAARGKPGFVVVTFGQNKAVTVNQCSLATQSQVAMAYMFIFILSIATILLLLSPGFYGCVNGTLEWKLQAMVHQVKVVEILVQGNMEELKLVHQTYLALYDRDLLHLLSQKDNPFAVVAYLRASKPPEREIETGRGALLGQSLDANILIEIICTCSSLDPSSVKQLYQAWCNSDLERAVSSKKGRVDMSMAMCEAKTLSEAIESGKMH</sequence>
<dbReference type="PANTHER" id="PTHR13315:SF0">
    <property type="entry name" value="METALLOPHOSPHOESTERASE 1"/>
    <property type="match status" value="1"/>
</dbReference>
<keyword evidence="7" id="KW-0732">Signal</keyword>
<evidence type="ECO:0000256" key="1">
    <source>
        <dbReference type="ARBA" id="ARBA00001936"/>
    </source>
</evidence>
<evidence type="ECO:0000313" key="8">
    <source>
        <dbReference type="EMBL" id="KAG1366492.1"/>
    </source>
</evidence>
<accession>A0A8K0ISE8</accession>
<keyword evidence="6" id="KW-0812">Transmembrane</keyword>
<dbReference type="SUPFAM" id="SSF56300">
    <property type="entry name" value="Metallo-dependent phosphatases"/>
    <property type="match status" value="1"/>
</dbReference>
<feature type="chain" id="PRO_5035482992" evidence="7">
    <location>
        <begin position="20"/>
        <end position="498"/>
    </location>
</feature>
<reference evidence="8" key="1">
    <citation type="journal article" date="2017" name="Gigascience">
        <title>The genome draft of coconut (Cocos nucifera).</title>
        <authorList>
            <person name="Xiao Y."/>
            <person name="Xu P."/>
            <person name="Fan H."/>
            <person name="Baudouin L."/>
            <person name="Xia W."/>
            <person name="Bocs S."/>
            <person name="Xu J."/>
            <person name="Li Q."/>
            <person name="Guo A."/>
            <person name="Zhou L."/>
            <person name="Li J."/>
            <person name="Wu Y."/>
            <person name="Ma Z."/>
            <person name="Armero A."/>
            <person name="Issali A.E."/>
            <person name="Liu N."/>
            <person name="Peng M."/>
            <person name="Yang Y."/>
        </authorList>
    </citation>
    <scope>NUCLEOTIDE SEQUENCE</scope>
    <source>
        <tissue evidence="8">Spear leaf of Hainan Tall coconut</tissue>
    </source>
</reference>
<dbReference type="GO" id="GO:0006506">
    <property type="term" value="P:GPI anchor biosynthetic process"/>
    <property type="evidence" value="ECO:0007669"/>
    <property type="project" value="InterPro"/>
</dbReference>
<feature type="signal peptide" evidence="7">
    <location>
        <begin position="1"/>
        <end position="19"/>
    </location>
</feature>
<keyword evidence="6" id="KW-1133">Transmembrane helix</keyword>
<dbReference type="EMBL" id="CM017884">
    <property type="protein sequence ID" value="KAG1366492.1"/>
    <property type="molecule type" value="Genomic_DNA"/>
</dbReference>
<evidence type="ECO:0000256" key="4">
    <source>
        <dbReference type="ARBA" id="ARBA00023136"/>
    </source>
</evidence>
<comment type="caution">
    <text evidence="8">The sequence shown here is derived from an EMBL/GenBank/DDBJ whole genome shotgun (WGS) entry which is preliminary data.</text>
</comment>
<evidence type="ECO:0000256" key="7">
    <source>
        <dbReference type="SAM" id="SignalP"/>
    </source>
</evidence>
<dbReference type="OrthoDB" id="9984693at2759"/>
<dbReference type="InterPro" id="IPR033308">
    <property type="entry name" value="PGAP5/Cdc1/Ted1"/>
</dbReference>
<keyword evidence="4 6" id="KW-0472">Membrane</keyword>
<keyword evidence="3" id="KW-0378">Hydrolase</keyword>
<keyword evidence="9" id="KW-1185">Reference proteome</keyword>
<keyword evidence="2" id="KW-0479">Metal-binding</keyword>
<dbReference type="GO" id="GO:0016020">
    <property type="term" value="C:membrane"/>
    <property type="evidence" value="ECO:0007669"/>
    <property type="project" value="GOC"/>
</dbReference>
<reference evidence="8" key="2">
    <citation type="submission" date="2019-07" db="EMBL/GenBank/DDBJ databases">
        <authorList>
            <person name="Yang Y."/>
            <person name="Bocs S."/>
            <person name="Baudouin L."/>
        </authorList>
    </citation>
    <scope>NUCLEOTIDE SEQUENCE</scope>
    <source>
        <tissue evidence="8">Spear leaf of Hainan Tall coconut</tissue>
    </source>
</reference>
<dbReference type="Proteomes" id="UP000797356">
    <property type="component" value="Chromosome 13"/>
</dbReference>
<gene>
    <name evidence="8" type="ORF">COCNU_13G002820</name>
</gene>
<feature type="transmembrane region" description="Helical" evidence="6">
    <location>
        <begin position="324"/>
        <end position="347"/>
    </location>
</feature>
<dbReference type="Gene3D" id="3.60.21.10">
    <property type="match status" value="1"/>
</dbReference>
<dbReference type="SUPFAM" id="SSF47874">
    <property type="entry name" value="Annexin"/>
    <property type="match status" value="1"/>
</dbReference>
<evidence type="ECO:0000256" key="6">
    <source>
        <dbReference type="SAM" id="Phobius"/>
    </source>
</evidence>